<geneLocation type="plasmid" evidence="1 2">
    <name>unnamed1</name>
</geneLocation>
<name>A0ABY7XHB9_9BACL</name>
<reference evidence="1 2" key="1">
    <citation type="submission" date="2023-02" db="EMBL/GenBank/DDBJ databases">
        <title>Pathogen: clinical or host-associated sample.</title>
        <authorList>
            <person name="Hergert J."/>
            <person name="Casey R."/>
            <person name="Wagner J."/>
            <person name="Young E.L."/>
            <person name="Oakeson K.F."/>
        </authorList>
    </citation>
    <scope>NUCLEOTIDE SEQUENCE [LARGE SCALE GENOMIC DNA]</scope>
    <source>
        <strain evidence="1 2">2022CK-00829</strain>
        <plasmid evidence="1 2">unnamed1</plasmid>
    </source>
</reference>
<sequence>MILHRNGEEYPVSFLPLTKADVKFMNKTGWEPSFDWNIYFNAPKVEVYKMVVTGDPSGTIQGAIALEKKEDHVFMLLIESSPRNRDPINKQFSHIGAHLFAFCCKRSMELGHEGFIGLKAKTKLVNYFSSLGAVPISGQDMIVSETTAQHLVNVYL</sequence>
<dbReference type="EMBL" id="CP118109">
    <property type="protein sequence ID" value="WDI05178.1"/>
    <property type="molecule type" value="Genomic_DNA"/>
</dbReference>
<evidence type="ECO:0008006" key="3">
    <source>
        <dbReference type="Google" id="ProtNLM"/>
    </source>
</evidence>
<accession>A0ABY7XHB9</accession>
<evidence type="ECO:0000313" key="1">
    <source>
        <dbReference type="EMBL" id="WDI05178.1"/>
    </source>
</evidence>
<dbReference type="RefSeq" id="WP_047913051.1">
    <property type="nucleotide sequence ID" value="NZ_CP118109.1"/>
</dbReference>
<proteinExistence type="predicted"/>
<evidence type="ECO:0000313" key="2">
    <source>
        <dbReference type="Proteomes" id="UP001221519"/>
    </source>
</evidence>
<keyword evidence="2" id="KW-1185">Reference proteome</keyword>
<keyword evidence="1" id="KW-0614">Plasmid</keyword>
<dbReference type="Proteomes" id="UP001221519">
    <property type="component" value="Plasmid unnamed1"/>
</dbReference>
<gene>
    <name evidence="1" type="ORF">PUW25_25555</name>
</gene>
<organism evidence="1 2">
    <name type="scientific">Paenibacillus urinalis</name>
    <dbReference type="NCBI Taxonomy" id="521520"/>
    <lineage>
        <taxon>Bacteria</taxon>
        <taxon>Bacillati</taxon>
        <taxon>Bacillota</taxon>
        <taxon>Bacilli</taxon>
        <taxon>Bacillales</taxon>
        <taxon>Paenibacillaceae</taxon>
        <taxon>Paenibacillus</taxon>
    </lineage>
</organism>
<protein>
    <recommendedName>
        <fullName evidence="3">GNAT family N-acetyltransferase</fullName>
    </recommendedName>
</protein>